<evidence type="ECO:0000256" key="2">
    <source>
        <dbReference type="ARBA" id="ARBA00010992"/>
    </source>
</evidence>
<evidence type="ECO:0000256" key="6">
    <source>
        <dbReference type="SAM" id="MobiDB-lite"/>
    </source>
</evidence>
<accession>A0A8H7MBH2</accession>
<evidence type="ECO:0000313" key="9">
    <source>
        <dbReference type="EMBL" id="KAF9690981.1"/>
    </source>
</evidence>
<keyword evidence="5 7" id="KW-0472">Membrane</keyword>
<evidence type="ECO:0000313" key="10">
    <source>
        <dbReference type="Proteomes" id="UP000651452"/>
    </source>
</evidence>
<dbReference type="OrthoDB" id="6612291at2759"/>
<dbReference type="Proteomes" id="UP000651452">
    <property type="component" value="Unassembled WGS sequence"/>
</dbReference>
<proteinExistence type="inferred from homology"/>
<dbReference type="SUPFAM" id="SSF103473">
    <property type="entry name" value="MFS general substrate transporter"/>
    <property type="match status" value="1"/>
</dbReference>
<protein>
    <recommendedName>
        <fullName evidence="8">Major facilitator superfamily (MFS) profile domain-containing protein</fullName>
    </recommendedName>
</protein>
<evidence type="ECO:0000256" key="4">
    <source>
        <dbReference type="ARBA" id="ARBA00022989"/>
    </source>
</evidence>
<feature type="transmembrane region" description="Helical" evidence="7">
    <location>
        <begin position="412"/>
        <end position="432"/>
    </location>
</feature>
<feature type="transmembrane region" description="Helical" evidence="7">
    <location>
        <begin position="164"/>
        <end position="188"/>
    </location>
</feature>
<comment type="caution">
    <text evidence="9">The sequence shown here is derived from an EMBL/GenBank/DDBJ whole genome shotgun (WGS) entry which is preliminary data.</text>
</comment>
<keyword evidence="10" id="KW-1185">Reference proteome</keyword>
<feature type="domain" description="Major facilitator superfamily (MFS) profile" evidence="8">
    <location>
        <begin position="58"/>
        <end position="508"/>
    </location>
</feature>
<feature type="transmembrane region" description="Helical" evidence="7">
    <location>
        <begin position="485"/>
        <end position="504"/>
    </location>
</feature>
<comment type="subcellular location">
    <subcellularLocation>
        <location evidence="1">Membrane</location>
        <topology evidence="1">Multi-pass membrane protein</topology>
    </subcellularLocation>
</comment>
<reference evidence="9" key="1">
    <citation type="submission" date="2018-12" db="EMBL/GenBank/DDBJ databases">
        <authorList>
            <person name="Syme R.A."/>
            <person name="Farfan-Caceres L."/>
            <person name="Lichtenzveig J."/>
        </authorList>
    </citation>
    <scope>NUCLEOTIDE SEQUENCE</scope>
    <source>
        <strain evidence="9">Al4</strain>
    </source>
</reference>
<feature type="transmembrane region" description="Helical" evidence="7">
    <location>
        <begin position="231"/>
        <end position="252"/>
    </location>
</feature>
<dbReference type="PANTHER" id="PTHR48022">
    <property type="entry name" value="PLASTIDIC GLUCOSE TRANSPORTER 4"/>
    <property type="match status" value="1"/>
</dbReference>
<organism evidence="9 10">
    <name type="scientific">Ascochyta lentis</name>
    <dbReference type="NCBI Taxonomy" id="205686"/>
    <lineage>
        <taxon>Eukaryota</taxon>
        <taxon>Fungi</taxon>
        <taxon>Dikarya</taxon>
        <taxon>Ascomycota</taxon>
        <taxon>Pezizomycotina</taxon>
        <taxon>Dothideomycetes</taxon>
        <taxon>Pleosporomycetidae</taxon>
        <taxon>Pleosporales</taxon>
        <taxon>Pleosporineae</taxon>
        <taxon>Didymellaceae</taxon>
        <taxon>Ascochyta</taxon>
    </lineage>
</organism>
<keyword evidence="3 7" id="KW-0812">Transmembrane</keyword>
<dbReference type="InterPro" id="IPR050360">
    <property type="entry name" value="MFS_Sugar_Transporters"/>
</dbReference>
<feature type="region of interest" description="Disordered" evidence="6">
    <location>
        <begin position="1"/>
        <end position="38"/>
    </location>
</feature>
<dbReference type="GO" id="GO:0016020">
    <property type="term" value="C:membrane"/>
    <property type="evidence" value="ECO:0007669"/>
    <property type="project" value="UniProtKB-SubCell"/>
</dbReference>
<dbReference type="AlphaFoldDB" id="A0A8H7MBH2"/>
<dbReference type="InterPro" id="IPR036259">
    <property type="entry name" value="MFS_trans_sf"/>
</dbReference>
<evidence type="ECO:0000256" key="3">
    <source>
        <dbReference type="ARBA" id="ARBA00022692"/>
    </source>
</evidence>
<sequence>MPSFSEHPNHPTKAEELKEVPLHTEAVDENDDFKGPPRQEVEQTIWQEIKSSPRIIAYTALANAGSLAFGFDILVTGAVTALPAFSVTFGEQYEGQLILPALWQGLWTAFIQLGIMIGAAGSAPVQDRFGRRTAFVLGGVISAIGTAFAYASPDPSIGLTGRRTLFLLAKLVTGAGIGVLMTTCQTYVSEIAPVKLRGALLAFFPFALSIGQLIAITLIFSRIMIMDISSFRVPFAVQWAFSGLAMISGLIIPESPSMLMSREKTSAARKSYLRLHGSNADVDLALSKVQAILDHEKEQQASIGSASFAECFQGANRRRSFIIILVALLQYFLGVSVLTNANYFLIMAGMSPTQSLQISQIGIGVQMVCICIAAVTMTYFGRRVIVLYSCAATGAVFIGQGAAGFFQQDANALRFIGVSILLVGAIATLGVGSTWPVLIGELSSVRLRAKSSAIGFMTNAFAGVAFSISVPYMFNADAGDLGGKIGFIFAFLCFLGLGLSWLYLPETKSKSYEEMDYLFERKVPARQFKEAVYGEYN</sequence>
<dbReference type="PANTHER" id="PTHR48022:SF41">
    <property type="entry name" value="MAJOR FACILITATOR SUPERFAMILY (MFS) PROFILE DOMAIN-CONTAINING PROTEIN"/>
    <property type="match status" value="1"/>
</dbReference>
<comment type="similarity">
    <text evidence="2">Belongs to the major facilitator superfamily. Sugar transporter (TC 2.A.1.1) family.</text>
</comment>
<feature type="transmembrane region" description="Helical" evidence="7">
    <location>
        <begin position="453"/>
        <end position="473"/>
    </location>
</feature>
<feature type="transmembrane region" description="Helical" evidence="7">
    <location>
        <begin position="385"/>
        <end position="406"/>
    </location>
</feature>
<feature type="compositionally biased region" description="Basic and acidic residues" evidence="6">
    <location>
        <begin position="7"/>
        <end position="38"/>
    </location>
</feature>
<feature type="transmembrane region" description="Helical" evidence="7">
    <location>
        <begin position="133"/>
        <end position="152"/>
    </location>
</feature>
<name>A0A8H7MBH2_9PLEO</name>
<dbReference type="GO" id="GO:0005351">
    <property type="term" value="F:carbohydrate:proton symporter activity"/>
    <property type="evidence" value="ECO:0007669"/>
    <property type="project" value="TreeGrafter"/>
</dbReference>
<reference evidence="9" key="2">
    <citation type="submission" date="2020-09" db="EMBL/GenBank/DDBJ databases">
        <title>Reference genome assembly for Australian Ascochyta lentis isolate Al4.</title>
        <authorList>
            <person name="Lee R.C."/>
            <person name="Farfan-Caceres L.M."/>
            <person name="Debler J.W."/>
            <person name="Williams A.H."/>
            <person name="Henares B.M."/>
        </authorList>
    </citation>
    <scope>NUCLEOTIDE SEQUENCE</scope>
    <source>
        <strain evidence="9">Al4</strain>
    </source>
</reference>
<dbReference type="InterPro" id="IPR005828">
    <property type="entry name" value="MFS_sugar_transport-like"/>
</dbReference>
<feature type="transmembrane region" description="Helical" evidence="7">
    <location>
        <begin position="358"/>
        <end position="380"/>
    </location>
</feature>
<dbReference type="EMBL" id="RZGK01000022">
    <property type="protein sequence ID" value="KAF9690981.1"/>
    <property type="molecule type" value="Genomic_DNA"/>
</dbReference>
<dbReference type="PROSITE" id="PS50850">
    <property type="entry name" value="MFS"/>
    <property type="match status" value="1"/>
</dbReference>
<evidence type="ECO:0000256" key="1">
    <source>
        <dbReference type="ARBA" id="ARBA00004141"/>
    </source>
</evidence>
<evidence type="ECO:0000256" key="5">
    <source>
        <dbReference type="ARBA" id="ARBA00023136"/>
    </source>
</evidence>
<feature type="transmembrane region" description="Helical" evidence="7">
    <location>
        <begin position="101"/>
        <end position="121"/>
    </location>
</feature>
<evidence type="ECO:0000259" key="8">
    <source>
        <dbReference type="PROSITE" id="PS50850"/>
    </source>
</evidence>
<feature type="transmembrane region" description="Helical" evidence="7">
    <location>
        <begin position="321"/>
        <end position="346"/>
    </location>
</feature>
<keyword evidence="4 7" id="KW-1133">Transmembrane helix</keyword>
<evidence type="ECO:0000256" key="7">
    <source>
        <dbReference type="SAM" id="Phobius"/>
    </source>
</evidence>
<gene>
    <name evidence="9" type="ORF">EKO04_011264</name>
</gene>
<dbReference type="InterPro" id="IPR020846">
    <property type="entry name" value="MFS_dom"/>
</dbReference>
<dbReference type="Gene3D" id="1.20.1250.20">
    <property type="entry name" value="MFS general substrate transporter like domains"/>
    <property type="match status" value="1"/>
</dbReference>
<dbReference type="Pfam" id="PF00083">
    <property type="entry name" value="Sugar_tr"/>
    <property type="match status" value="1"/>
</dbReference>
<feature type="transmembrane region" description="Helical" evidence="7">
    <location>
        <begin position="200"/>
        <end position="225"/>
    </location>
</feature>
<feature type="transmembrane region" description="Helical" evidence="7">
    <location>
        <begin position="55"/>
        <end position="81"/>
    </location>
</feature>
<dbReference type="InterPro" id="IPR005829">
    <property type="entry name" value="Sugar_transporter_CS"/>
</dbReference>
<dbReference type="PROSITE" id="PS00217">
    <property type="entry name" value="SUGAR_TRANSPORT_2"/>
    <property type="match status" value="1"/>
</dbReference>